<reference evidence="4 5" key="1">
    <citation type="submission" date="2016-10" db="EMBL/GenBank/DDBJ databases">
        <authorList>
            <person name="de Groot N.N."/>
        </authorList>
    </citation>
    <scope>NUCLEOTIDE SEQUENCE [LARGE SCALE GENOMIC DNA]</scope>
    <source>
        <strain evidence="4 5">LMG 18387</strain>
    </source>
</reference>
<dbReference type="Pfam" id="PF02826">
    <property type="entry name" value="2-Hacid_dh_C"/>
    <property type="match status" value="1"/>
</dbReference>
<dbReference type="InterPro" id="IPR006140">
    <property type="entry name" value="D-isomer_DH_NAD-bd"/>
</dbReference>
<organism evidence="4 5">
    <name type="scientific">Phytopseudomonas flavescens</name>
    <dbReference type="NCBI Taxonomy" id="29435"/>
    <lineage>
        <taxon>Bacteria</taxon>
        <taxon>Pseudomonadati</taxon>
        <taxon>Pseudomonadota</taxon>
        <taxon>Gammaproteobacteria</taxon>
        <taxon>Pseudomonadales</taxon>
        <taxon>Pseudomonadaceae</taxon>
        <taxon>Phytopseudomonas</taxon>
    </lineage>
</organism>
<gene>
    <name evidence="4" type="ORF">SAMN05216588_11059</name>
</gene>
<dbReference type="Proteomes" id="UP000198606">
    <property type="component" value="Unassembled WGS sequence"/>
</dbReference>
<dbReference type="EMBL" id="FNDG01000010">
    <property type="protein sequence ID" value="SDI01684.1"/>
    <property type="molecule type" value="Genomic_DNA"/>
</dbReference>
<evidence type="ECO:0000313" key="4">
    <source>
        <dbReference type="EMBL" id="SDI01684.1"/>
    </source>
</evidence>
<evidence type="ECO:0000259" key="3">
    <source>
        <dbReference type="Pfam" id="PF02826"/>
    </source>
</evidence>
<dbReference type="Gene3D" id="3.40.50.720">
    <property type="entry name" value="NAD(P)-binding Rossmann-like Domain"/>
    <property type="match status" value="2"/>
</dbReference>
<dbReference type="PANTHER" id="PTHR10996:SF114">
    <property type="entry name" value="GLYOXYLATE_HYDROXYPYRUVATE REDUCTASE A"/>
    <property type="match status" value="1"/>
</dbReference>
<proteinExistence type="predicted"/>
<dbReference type="AlphaFoldDB" id="A0A1G8H4U8"/>
<dbReference type="GO" id="GO:0030267">
    <property type="term" value="F:glyoxylate reductase (NADPH) activity"/>
    <property type="evidence" value="ECO:0007669"/>
    <property type="project" value="TreeGrafter"/>
</dbReference>
<dbReference type="GO" id="GO:0051287">
    <property type="term" value="F:NAD binding"/>
    <property type="evidence" value="ECO:0007669"/>
    <property type="project" value="InterPro"/>
</dbReference>
<protein>
    <submittedName>
        <fullName evidence="4">Glyoxylate/hydroxypyruvate reductase A</fullName>
    </submittedName>
</protein>
<dbReference type="GO" id="GO:0005829">
    <property type="term" value="C:cytosol"/>
    <property type="evidence" value="ECO:0007669"/>
    <property type="project" value="TreeGrafter"/>
</dbReference>
<accession>A0A1G8H4U8</accession>
<keyword evidence="4" id="KW-0670">Pyruvate</keyword>
<dbReference type="RefSeq" id="WP_084306651.1">
    <property type="nucleotide sequence ID" value="NZ_FNDG01000010.1"/>
</dbReference>
<name>A0A1G8H4U8_9GAMM</name>
<evidence type="ECO:0000313" key="5">
    <source>
        <dbReference type="Proteomes" id="UP000198606"/>
    </source>
</evidence>
<keyword evidence="2" id="KW-0520">NAD</keyword>
<dbReference type="CDD" id="cd12164">
    <property type="entry name" value="GDH_like_2"/>
    <property type="match status" value="1"/>
</dbReference>
<dbReference type="STRING" id="29435.SAMN05216588_11059"/>
<dbReference type="SUPFAM" id="SSF52283">
    <property type="entry name" value="Formate/glycerate dehydrogenase catalytic domain-like"/>
    <property type="match status" value="1"/>
</dbReference>
<keyword evidence="1" id="KW-0560">Oxidoreductase</keyword>
<dbReference type="SUPFAM" id="SSF51735">
    <property type="entry name" value="NAD(P)-binding Rossmann-fold domains"/>
    <property type="match status" value="1"/>
</dbReference>
<sequence length="308" mass="34406">MALLFKTDDERGQAWLSLFARHAPEIDVRLWPAIGDPAEIRYFAAWQPPEDLATRFPNLDVVFATSAGVDQFDLNQLPEAVDVVRMLDPGIAKAITEYACFAVLALHRQIPLYLGQQQRRHWQDHNLVAAAQRRIGVMGLGNLGRAALDGLRPFGFPLSGWSRSRKGIDGVRCYAGLQELDDFLQQCDILICLLPLTRDTQGILNARTFAALPRGAHLINLGRGGHLVEDDLIAALDSGQLQHAIIDVLEHEPPEAAHRFWQRADIWLTPHIGAMTAPDSAFAVLLDNLRRHQRGEPMRGLIDRDAQY</sequence>
<evidence type="ECO:0000256" key="1">
    <source>
        <dbReference type="ARBA" id="ARBA00023002"/>
    </source>
</evidence>
<dbReference type="InterPro" id="IPR036291">
    <property type="entry name" value="NAD(P)-bd_dom_sf"/>
</dbReference>
<feature type="domain" description="D-isomer specific 2-hydroxyacid dehydrogenase NAD-binding" evidence="3">
    <location>
        <begin position="102"/>
        <end position="273"/>
    </location>
</feature>
<dbReference type="GO" id="GO:0016618">
    <property type="term" value="F:hydroxypyruvate reductase [NAD(P)H] activity"/>
    <property type="evidence" value="ECO:0007669"/>
    <property type="project" value="TreeGrafter"/>
</dbReference>
<dbReference type="PANTHER" id="PTHR10996">
    <property type="entry name" value="2-HYDROXYACID DEHYDROGENASE-RELATED"/>
    <property type="match status" value="1"/>
</dbReference>
<dbReference type="InterPro" id="IPR050223">
    <property type="entry name" value="D-isomer_2-hydroxyacid_DH"/>
</dbReference>
<evidence type="ECO:0000256" key="2">
    <source>
        <dbReference type="ARBA" id="ARBA00023027"/>
    </source>
</evidence>